<gene>
    <name evidence="9" type="ORF">DP114_06060</name>
</gene>
<evidence type="ECO:0000259" key="8">
    <source>
        <dbReference type="PROSITE" id="PS50109"/>
    </source>
</evidence>
<dbReference type="InterPro" id="IPR036097">
    <property type="entry name" value="HisK_dim/P_sf"/>
</dbReference>
<sequence>MNFSFAQDVSIYQQLASGMQGLAQLLPHSPTTLLAQLKSQIDLLIEQQIVATLWVKLPPGIIWHSEIQRYQQQVRMSGVIRILHIQESKTEVEGEQTASPSRQRHTTGTQRGNSPVLTQTPRLSKDSLQEHSSTSPTSSFSQSFLVQSAPNSQSQREYFVMVLSSQYCCLILAHRPNRSRKNNLAKANRKKTAPLLAVTIFEGQTIQLVLDVMKSAIRPQSSLLMPADFICPSAPDPTLISQLLAKQLQQQDEIFRQRTTKRLAIMQQKNQKLQENLQLKDEYLSNVCQELRAPLTHMKTALSLLNSPHLKIASKQRYFQMLKQECDRQNALITGVFDMVQLERNLPQMPLEVVRLSEVVPGVVSIYQPLAREKGIMVAYTVGTQLPAVWCVSGGLRQIVINLLSNSINFTPKGGQVWVQGRVQGNYVQLEFRDTGIGIADSDIPKIFERFYRLRPTTTEDSGSVGLGLSIVQLLLSRCSGSISVKSKLNEGSIFTVRLAIACGRAALNAPSDAS</sequence>
<dbReference type="InterPro" id="IPR005467">
    <property type="entry name" value="His_kinase_dom"/>
</dbReference>
<dbReference type="AlphaFoldDB" id="A0A856MCV0"/>
<dbReference type="InterPro" id="IPR036890">
    <property type="entry name" value="HATPase_C_sf"/>
</dbReference>
<reference evidence="9 10" key="1">
    <citation type="submission" date="2018-06" db="EMBL/GenBank/DDBJ databases">
        <title>Comparative genomics of Brasilonema spp. strains.</title>
        <authorList>
            <person name="Alvarenga D.O."/>
            <person name="Fiore M.F."/>
            <person name="Varani A.M."/>
        </authorList>
    </citation>
    <scope>NUCLEOTIDE SEQUENCE [LARGE SCALE GENOMIC DNA]</scope>
    <source>
        <strain evidence="9 10">CENA114</strain>
    </source>
</reference>
<dbReference type="PRINTS" id="PR00344">
    <property type="entry name" value="BCTRLSENSOR"/>
</dbReference>
<accession>A0A856MCV0</accession>
<evidence type="ECO:0000256" key="7">
    <source>
        <dbReference type="SAM" id="MobiDB-lite"/>
    </source>
</evidence>
<evidence type="ECO:0000256" key="3">
    <source>
        <dbReference type="ARBA" id="ARBA00022553"/>
    </source>
</evidence>
<dbReference type="Pfam" id="PF10069">
    <property type="entry name" value="DICT"/>
    <property type="match status" value="1"/>
</dbReference>
<dbReference type="Gene3D" id="3.30.565.10">
    <property type="entry name" value="Histidine kinase-like ATPase, C-terminal domain"/>
    <property type="match status" value="1"/>
</dbReference>
<keyword evidence="4" id="KW-0808">Transferase</keyword>
<dbReference type="InterPro" id="IPR003661">
    <property type="entry name" value="HisK_dim/P_dom"/>
</dbReference>
<dbReference type="InterPro" id="IPR004358">
    <property type="entry name" value="Sig_transdc_His_kin-like_C"/>
</dbReference>
<dbReference type="SUPFAM" id="SSF47384">
    <property type="entry name" value="Homodimeric domain of signal transducing histidine kinase"/>
    <property type="match status" value="1"/>
</dbReference>
<dbReference type="Proteomes" id="UP000503129">
    <property type="component" value="Chromosome"/>
</dbReference>
<dbReference type="RefSeq" id="WP_171975694.1">
    <property type="nucleotide sequence ID" value="NZ_CAWOXK010000001.1"/>
</dbReference>
<evidence type="ECO:0000313" key="10">
    <source>
        <dbReference type="Proteomes" id="UP000503129"/>
    </source>
</evidence>
<evidence type="ECO:0000313" key="9">
    <source>
        <dbReference type="EMBL" id="QDL07521.1"/>
    </source>
</evidence>
<dbReference type="CDD" id="cd00075">
    <property type="entry name" value="HATPase"/>
    <property type="match status" value="1"/>
</dbReference>
<feature type="region of interest" description="Disordered" evidence="7">
    <location>
        <begin position="91"/>
        <end position="143"/>
    </location>
</feature>
<dbReference type="GO" id="GO:0009927">
    <property type="term" value="F:histidine phosphotransfer kinase activity"/>
    <property type="evidence" value="ECO:0007669"/>
    <property type="project" value="TreeGrafter"/>
</dbReference>
<dbReference type="Gene3D" id="1.10.287.130">
    <property type="match status" value="1"/>
</dbReference>
<dbReference type="SUPFAM" id="SSF55874">
    <property type="entry name" value="ATPase domain of HSP90 chaperone/DNA topoisomerase II/histidine kinase"/>
    <property type="match status" value="1"/>
</dbReference>
<keyword evidence="10" id="KW-1185">Reference proteome</keyword>
<dbReference type="PROSITE" id="PS50109">
    <property type="entry name" value="HIS_KIN"/>
    <property type="match status" value="1"/>
</dbReference>
<dbReference type="Pfam" id="PF02518">
    <property type="entry name" value="HATPase_c"/>
    <property type="match status" value="1"/>
</dbReference>
<dbReference type="GO" id="GO:0005886">
    <property type="term" value="C:plasma membrane"/>
    <property type="evidence" value="ECO:0007669"/>
    <property type="project" value="TreeGrafter"/>
</dbReference>
<dbReference type="InterPro" id="IPR019278">
    <property type="entry name" value="DICT_dom"/>
</dbReference>
<evidence type="ECO:0000256" key="4">
    <source>
        <dbReference type="ARBA" id="ARBA00022679"/>
    </source>
</evidence>
<dbReference type="Pfam" id="PF00512">
    <property type="entry name" value="HisKA"/>
    <property type="match status" value="1"/>
</dbReference>
<dbReference type="PANTHER" id="PTHR43047:SF72">
    <property type="entry name" value="OSMOSENSING HISTIDINE PROTEIN KINASE SLN1"/>
    <property type="match status" value="1"/>
</dbReference>
<keyword evidence="3" id="KW-0597">Phosphoprotein</keyword>
<dbReference type="SMART" id="SM00388">
    <property type="entry name" value="HisKA"/>
    <property type="match status" value="1"/>
</dbReference>
<evidence type="ECO:0000256" key="6">
    <source>
        <dbReference type="ARBA" id="ARBA00023012"/>
    </source>
</evidence>
<keyword evidence="6" id="KW-0902">Two-component regulatory system</keyword>
<proteinExistence type="predicted"/>
<dbReference type="PANTHER" id="PTHR43047">
    <property type="entry name" value="TWO-COMPONENT HISTIDINE PROTEIN KINASE"/>
    <property type="match status" value="1"/>
</dbReference>
<evidence type="ECO:0000256" key="1">
    <source>
        <dbReference type="ARBA" id="ARBA00000085"/>
    </source>
</evidence>
<evidence type="ECO:0000256" key="5">
    <source>
        <dbReference type="ARBA" id="ARBA00022777"/>
    </source>
</evidence>
<keyword evidence="5" id="KW-0418">Kinase</keyword>
<name>A0A856MCV0_9CYAN</name>
<dbReference type="KEGG" id="bsen:DP114_06060"/>
<comment type="catalytic activity">
    <reaction evidence="1">
        <text>ATP + protein L-histidine = ADP + protein N-phospho-L-histidine.</text>
        <dbReference type="EC" id="2.7.13.3"/>
    </reaction>
</comment>
<organism evidence="9 10">
    <name type="scientific">Brasilonema sennae CENA114</name>
    <dbReference type="NCBI Taxonomy" id="415709"/>
    <lineage>
        <taxon>Bacteria</taxon>
        <taxon>Bacillati</taxon>
        <taxon>Cyanobacteriota</taxon>
        <taxon>Cyanophyceae</taxon>
        <taxon>Nostocales</taxon>
        <taxon>Scytonemataceae</taxon>
        <taxon>Brasilonema</taxon>
        <taxon>Bromeliae group (in: Brasilonema)</taxon>
    </lineage>
</organism>
<dbReference type="GO" id="GO:0000155">
    <property type="term" value="F:phosphorelay sensor kinase activity"/>
    <property type="evidence" value="ECO:0007669"/>
    <property type="project" value="InterPro"/>
</dbReference>
<dbReference type="InterPro" id="IPR003594">
    <property type="entry name" value="HATPase_dom"/>
</dbReference>
<dbReference type="EMBL" id="CP030118">
    <property type="protein sequence ID" value="QDL07521.1"/>
    <property type="molecule type" value="Genomic_DNA"/>
</dbReference>
<dbReference type="CDD" id="cd00082">
    <property type="entry name" value="HisKA"/>
    <property type="match status" value="1"/>
</dbReference>
<evidence type="ECO:0000256" key="2">
    <source>
        <dbReference type="ARBA" id="ARBA00012438"/>
    </source>
</evidence>
<dbReference type="EC" id="2.7.13.3" evidence="2"/>
<protein>
    <recommendedName>
        <fullName evidence="2">histidine kinase</fullName>
        <ecNumber evidence="2">2.7.13.3</ecNumber>
    </recommendedName>
</protein>
<feature type="compositionally biased region" description="Low complexity" evidence="7">
    <location>
        <begin position="130"/>
        <end position="143"/>
    </location>
</feature>
<dbReference type="SMART" id="SM00387">
    <property type="entry name" value="HATPase_c"/>
    <property type="match status" value="1"/>
</dbReference>
<feature type="domain" description="Histidine kinase" evidence="8">
    <location>
        <begin position="286"/>
        <end position="503"/>
    </location>
</feature>
<feature type="compositionally biased region" description="Polar residues" evidence="7">
    <location>
        <begin position="96"/>
        <end position="122"/>
    </location>
</feature>